<dbReference type="InterPro" id="IPR025535">
    <property type="entry name" value="DUF4421"/>
</dbReference>
<dbReference type="Proteomes" id="UP000277579">
    <property type="component" value="Unassembled WGS sequence"/>
</dbReference>
<name>A0A495M4K8_9FLAO</name>
<reference evidence="2 3" key="1">
    <citation type="submission" date="2018-10" db="EMBL/GenBank/DDBJ databases">
        <title>Genomic Encyclopedia of Archaeal and Bacterial Type Strains, Phase II (KMG-II): from individual species to whole genera.</title>
        <authorList>
            <person name="Goeker M."/>
        </authorList>
    </citation>
    <scope>NUCLEOTIDE SEQUENCE [LARGE SCALE GENOMIC DNA]</scope>
    <source>
        <strain evidence="2 3">DSM 29537</strain>
    </source>
</reference>
<keyword evidence="1" id="KW-0732">Signal</keyword>
<evidence type="ECO:0000256" key="1">
    <source>
        <dbReference type="SAM" id="SignalP"/>
    </source>
</evidence>
<sequence length="320" mass="36875">MVKYALFFIVFFTAFCQAQTADSIPAAATAIEKYSDHVKLRLGFSNSFNSFHIKDAASRLDFTLSPNQRLRSTLTLMYKFIEIDLGYTPEFIRFNKDDAIRGRTKFYNFGTRFYLGPWMQELQYAKTKGFYVDRDDIGSDENILFPHFQVQKIGGSSSYIFNREFSFRAIFLQSEWQRKSAGSFVPSISYYFTTIKNNDPSEDHILDIAVGPGYYYNWVIQDKFLVSAGGYGGVGYNRSKTVYSDGTPDETFDGLSFQAQFRLTLGYNSERFYAGAATSLNSFSYSSEAKIHVQDQQQFLEFYIGYRFKAPEKVNRLFGR</sequence>
<protein>
    <submittedName>
        <fullName evidence="2">Uncharacterized protein DUF4421</fullName>
    </submittedName>
</protein>
<accession>A0A495M4K8</accession>
<dbReference type="Pfam" id="PF14391">
    <property type="entry name" value="DUF4421"/>
    <property type="match status" value="1"/>
</dbReference>
<dbReference type="OrthoDB" id="669053at2"/>
<keyword evidence="3" id="KW-1185">Reference proteome</keyword>
<evidence type="ECO:0000313" key="2">
    <source>
        <dbReference type="EMBL" id="RKS20398.1"/>
    </source>
</evidence>
<gene>
    <name evidence="2" type="ORF">CLV94_2777</name>
</gene>
<dbReference type="AlphaFoldDB" id="A0A495M4K8"/>
<organism evidence="2 3">
    <name type="scientific">Flavobacterium endophyticum</name>
    <dbReference type="NCBI Taxonomy" id="1540163"/>
    <lineage>
        <taxon>Bacteria</taxon>
        <taxon>Pseudomonadati</taxon>
        <taxon>Bacteroidota</taxon>
        <taxon>Flavobacteriia</taxon>
        <taxon>Flavobacteriales</taxon>
        <taxon>Flavobacteriaceae</taxon>
        <taxon>Flavobacterium</taxon>
    </lineage>
</organism>
<dbReference type="RefSeq" id="WP_121377062.1">
    <property type="nucleotide sequence ID" value="NZ_RBLC01000004.1"/>
</dbReference>
<feature type="signal peptide" evidence="1">
    <location>
        <begin position="1"/>
        <end position="18"/>
    </location>
</feature>
<comment type="caution">
    <text evidence="2">The sequence shown here is derived from an EMBL/GenBank/DDBJ whole genome shotgun (WGS) entry which is preliminary data.</text>
</comment>
<dbReference type="EMBL" id="RBLC01000004">
    <property type="protein sequence ID" value="RKS20398.1"/>
    <property type="molecule type" value="Genomic_DNA"/>
</dbReference>
<feature type="chain" id="PRO_5019830832" evidence="1">
    <location>
        <begin position="19"/>
        <end position="320"/>
    </location>
</feature>
<proteinExistence type="predicted"/>
<evidence type="ECO:0000313" key="3">
    <source>
        <dbReference type="Proteomes" id="UP000277579"/>
    </source>
</evidence>